<accession>A0A9P9E7F4</accession>
<sequence>MTKPHADLGGNICEPCHASVPGAHLRYAKDRKETASINAYKFNITAYHSQPSPPPVFAPEDQLYLRHRLPLQKPTVARTVRLHFPQLTLVYQRFADQSLARAATMVPGPARERRLRMGVLATRLARRYCGYRVVLSDEFLTSVMRRHADRAKRPSRFWEAVLDEVERTNSSWSLARLWILVFATQSGLIILASSWLLPPAARAAVMAASTLGHGWSVAVLWELMNARYFAAKADEEELHDLMGGL</sequence>
<protein>
    <submittedName>
        <fullName evidence="1">Uncharacterized protein</fullName>
    </submittedName>
</protein>
<name>A0A9P9E7F4_9HYPO</name>
<keyword evidence="2" id="KW-1185">Reference proteome</keyword>
<reference evidence="1" key="1">
    <citation type="journal article" date="2021" name="Nat. Commun.">
        <title>Genetic determinants of endophytism in the Arabidopsis root mycobiome.</title>
        <authorList>
            <person name="Mesny F."/>
            <person name="Miyauchi S."/>
            <person name="Thiergart T."/>
            <person name="Pickel B."/>
            <person name="Atanasova L."/>
            <person name="Karlsson M."/>
            <person name="Huettel B."/>
            <person name="Barry K.W."/>
            <person name="Haridas S."/>
            <person name="Chen C."/>
            <person name="Bauer D."/>
            <person name="Andreopoulos W."/>
            <person name="Pangilinan J."/>
            <person name="LaButti K."/>
            <person name="Riley R."/>
            <person name="Lipzen A."/>
            <person name="Clum A."/>
            <person name="Drula E."/>
            <person name="Henrissat B."/>
            <person name="Kohler A."/>
            <person name="Grigoriev I.V."/>
            <person name="Martin F.M."/>
            <person name="Hacquard S."/>
        </authorList>
    </citation>
    <scope>NUCLEOTIDE SEQUENCE</scope>
    <source>
        <strain evidence="1">MPI-CAGE-AT-0021</strain>
    </source>
</reference>
<gene>
    <name evidence="1" type="ORF">B0J13DRAFT_626281</name>
</gene>
<comment type="caution">
    <text evidence="1">The sequence shown here is derived from an EMBL/GenBank/DDBJ whole genome shotgun (WGS) entry which is preliminary data.</text>
</comment>
<dbReference type="OrthoDB" id="4941199at2759"/>
<evidence type="ECO:0000313" key="2">
    <source>
        <dbReference type="Proteomes" id="UP000717696"/>
    </source>
</evidence>
<organism evidence="1 2">
    <name type="scientific">Dactylonectria estremocensis</name>
    <dbReference type="NCBI Taxonomy" id="1079267"/>
    <lineage>
        <taxon>Eukaryota</taxon>
        <taxon>Fungi</taxon>
        <taxon>Dikarya</taxon>
        <taxon>Ascomycota</taxon>
        <taxon>Pezizomycotina</taxon>
        <taxon>Sordariomycetes</taxon>
        <taxon>Hypocreomycetidae</taxon>
        <taxon>Hypocreales</taxon>
        <taxon>Nectriaceae</taxon>
        <taxon>Dactylonectria</taxon>
    </lineage>
</organism>
<proteinExistence type="predicted"/>
<evidence type="ECO:0000313" key="1">
    <source>
        <dbReference type="EMBL" id="KAH7133275.1"/>
    </source>
</evidence>
<dbReference type="EMBL" id="JAGMUU010000018">
    <property type="protein sequence ID" value="KAH7133275.1"/>
    <property type="molecule type" value="Genomic_DNA"/>
</dbReference>
<dbReference type="Proteomes" id="UP000717696">
    <property type="component" value="Unassembled WGS sequence"/>
</dbReference>
<dbReference type="AlphaFoldDB" id="A0A9P9E7F4"/>